<dbReference type="InterPro" id="IPR053175">
    <property type="entry name" value="DHMBA_Reg_Transcription_Factor"/>
</dbReference>
<evidence type="ECO:0000313" key="4">
    <source>
        <dbReference type="EMBL" id="OAA34678.1"/>
    </source>
</evidence>
<dbReference type="Gene3D" id="4.10.240.10">
    <property type="entry name" value="Zn(2)-C6 fungal-type DNA-binding domain"/>
    <property type="match status" value="1"/>
</dbReference>
<accession>A0A166WFL7</accession>
<dbReference type="OrthoDB" id="2991872at2759"/>
<dbReference type="CDD" id="cd00067">
    <property type="entry name" value="GAL4"/>
    <property type="match status" value="1"/>
</dbReference>
<feature type="region of interest" description="Disordered" evidence="2">
    <location>
        <begin position="546"/>
        <end position="565"/>
    </location>
</feature>
<feature type="domain" description="Zn(2)-C6 fungal-type" evidence="3">
    <location>
        <begin position="9"/>
        <end position="37"/>
    </location>
</feature>
<reference evidence="4 5" key="1">
    <citation type="journal article" date="2016" name="Genome Biol. Evol.">
        <title>Divergent and convergent evolution of fungal pathogenicity.</title>
        <authorList>
            <person name="Shang Y."/>
            <person name="Xiao G."/>
            <person name="Zheng P."/>
            <person name="Cen K."/>
            <person name="Zhan S."/>
            <person name="Wang C."/>
        </authorList>
    </citation>
    <scope>NUCLEOTIDE SEQUENCE [LARGE SCALE GENOMIC DNA]</scope>
    <source>
        <strain evidence="4 5">RCEF 3172</strain>
    </source>
</reference>
<keyword evidence="5" id="KW-1185">Reference proteome</keyword>
<dbReference type="PROSITE" id="PS00463">
    <property type="entry name" value="ZN2_CY6_FUNGAL_1"/>
    <property type="match status" value="1"/>
</dbReference>
<dbReference type="SMART" id="SM00066">
    <property type="entry name" value="GAL4"/>
    <property type="match status" value="1"/>
</dbReference>
<keyword evidence="1" id="KW-0539">Nucleus</keyword>
<dbReference type="PANTHER" id="PTHR38791">
    <property type="entry name" value="ZN(II)2CYS6 TRANSCRIPTION FACTOR (EUROFUNG)-RELATED-RELATED"/>
    <property type="match status" value="1"/>
</dbReference>
<dbReference type="InterPro" id="IPR001138">
    <property type="entry name" value="Zn2Cys6_DnaBD"/>
</dbReference>
<dbReference type="PANTHER" id="PTHR38791:SF5">
    <property type="entry name" value="TRANSCRIPTION FACTOR DBAG-RELATED"/>
    <property type="match status" value="1"/>
</dbReference>
<name>A0A166WFL7_9HYPO</name>
<dbReference type="EMBL" id="AZHA01000050">
    <property type="protein sequence ID" value="OAA34678.1"/>
    <property type="molecule type" value="Genomic_DNA"/>
</dbReference>
<proteinExistence type="predicted"/>
<dbReference type="Proteomes" id="UP000076863">
    <property type="component" value="Unassembled WGS sequence"/>
</dbReference>
<dbReference type="Pfam" id="PF00172">
    <property type="entry name" value="Zn_clus"/>
    <property type="match status" value="1"/>
</dbReference>
<protein>
    <submittedName>
        <fullName evidence="4">C6 zinc finger domain protein</fullName>
    </submittedName>
</protein>
<dbReference type="GO" id="GO:0000981">
    <property type="term" value="F:DNA-binding transcription factor activity, RNA polymerase II-specific"/>
    <property type="evidence" value="ECO:0007669"/>
    <property type="project" value="InterPro"/>
</dbReference>
<sequence>MVNRGRSQGCMTCKQRRVKCDEAKPKCRSCLRLGFRCRGYNKPKSTQFKFKDQNHRFYTKPNHNVHLRGNCHVVGAASSLRGSAESDAQDREAVNALSLQRLSEPETAVPFFLGHYASMGRDMGSTRGFFEMLVPAYASQRQESALSLAVSALASEILFVWRQDASSFRSPRKSYSRAIARLLTAIQDPIERSRPATVLAVLALQTYENASAIYHLRRASSTHHDGAASLLLSIDPDGMDSTARAYLQKFMLHTEVSTAIRQKRPLNSIAYSWMGSKDTSAVPDNPSSALDTIGALFAELQASYTQSMTQGGSTTSLGRGLEEWRAEAMRLDAKLRAWAETVPDRWRPLRLISGRDFDSSIPTYQSVCEVYPSCQIASVWNLWHIQRLLLAKMMLGSLNAFPDPSCFGFAYGHFLGDPTELFACQQTLQEVVDRVCYSIPFHLGNRTTRVSLTDFTDPTVLLPSDCSLEGGTRQDRSGLVAGILRDGHRRHVIAQGPWRVMHPLSRLLTLFSEDDGEVIASLLRPGQRDWIRDQFLRVATLLHLPSHSGHGMERSEPSGGSADTKAGNLAKEIRKGAILMSGP</sequence>
<evidence type="ECO:0000313" key="5">
    <source>
        <dbReference type="Proteomes" id="UP000076863"/>
    </source>
</evidence>
<evidence type="ECO:0000259" key="3">
    <source>
        <dbReference type="PROSITE" id="PS50048"/>
    </source>
</evidence>
<evidence type="ECO:0000256" key="2">
    <source>
        <dbReference type="SAM" id="MobiDB-lite"/>
    </source>
</evidence>
<dbReference type="InterPro" id="IPR036864">
    <property type="entry name" value="Zn2-C6_fun-type_DNA-bd_sf"/>
</dbReference>
<dbReference type="GO" id="GO:0008270">
    <property type="term" value="F:zinc ion binding"/>
    <property type="evidence" value="ECO:0007669"/>
    <property type="project" value="InterPro"/>
</dbReference>
<dbReference type="SUPFAM" id="SSF57701">
    <property type="entry name" value="Zn2/Cys6 DNA-binding domain"/>
    <property type="match status" value="1"/>
</dbReference>
<comment type="caution">
    <text evidence="4">The sequence shown here is derived from an EMBL/GenBank/DDBJ whole genome shotgun (WGS) entry which is preliminary data.</text>
</comment>
<dbReference type="PROSITE" id="PS50048">
    <property type="entry name" value="ZN2_CY6_FUNGAL_2"/>
    <property type="match status" value="1"/>
</dbReference>
<dbReference type="AlphaFoldDB" id="A0A166WFL7"/>
<evidence type="ECO:0000256" key="1">
    <source>
        <dbReference type="ARBA" id="ARBA00023242"/>
    </source>
</evidence>
<gene>
    <name evidence="4" type="ORF">BBO_09124</name>
</gene>
<organism evidence="4 5">
    <name type="scientific">Beauveria brongniartii RCEF 3172</name>
    <dbReference type="NCBI Taxonomy" id="1081107"/>
    <lineage>
        <taxon>Eukaryota</taxon>
        <taxon>Fungi</taxon>
        <taxon>Dikarya</taxon>
        <taxon>Ascomycota</taxon>
        <taxon>Pezizomycotina</taxon>
        <taxon>Sordariomycetes</taxon>
        <taxon>Hypocreomycetidae</taxon>
        <taxon>Hypocreales</taxon>
        <taxon>Cordycipitaceae</taxon>
        <taxon>Beauveria</taxon>
        <taxon>Beauveria brongniartii</taxon>
    </lineage>
</organism>